<proteinExistence type="predicted"/>
<dbReference type="AlphaFoldDB" id="A0A0G1CNK8"/>
<comment type="caution">
    <text evidence="1">The sequence shown here is derived from an EMBL/GenBank/DDBJ whole genome shotgun (WGS) entry which is preliminary data.</text>
</comment>
<sequence length="166" mass="19217">MGQLEKGTQLLRLPPNDISKLIGSGKIREYLTQEQFTLLSPWLPLVQLGYQWREAALESGERGSGSTVTRAIIDYGTPYVLLAFVIEGVLTDEIGVQRLLRKQLETIEDLCNNFALRFEYISEPEKQPEWNSYQLGLKLRDKTRETLDEHEDIWLKYIFPDPENDD</sequence>
<reference evidence="1 2" key="1">
    <citation type="journal article" date="2015" name="Nature">
        <title>rRNA introns, odd ribosomes, and small enigmatic genomes across a large radiation of phyla.</title>
        <authorList>
            <person name="Brown C.T."/>
            <person name="Hug L.A."/>
            <person name="Thomas B.C."/>
            <person name="Sharon I."/>
            <person name="Castelle C.J."/>
            <person name="Singh A."/>
            <person name="Wilkins M.J."/>
            <person name="Williams K.H."/>
            <person name="Banfield J.F."/>
        </authorList>
    </citation>
    <scope>NUCLEOTIDE SEQUENCE [LARGE SCALE GENOMIC DNA]</scope>
</reference>
<gene>
    <name evidence="1" type="ORF">UV61_C0002G0076</name>
</gene>
<evidence type="ECO:0000313" key="1">
    <source>
        <dbReference type="EMBL" id="KKS87355.1"/>
    </source>
</evidence>
<protein>
    <submittedName>
        <fullName evidence="1">Uncharacterized protein</fullName>
    </submittedName>
</protein>
<organism evidence="1 2">
    <name type="scientific">Candidatus Gottesmanbacteria bacterium GW2011_GWB1_43_11</name>
    <dbReference type="NCBI Taxonomy" id="1618446"/>
    <lineage>
        <taxon>Bacteria</taxon>
        <taxon>Candidatus Gottesmaniibacteriota</taxon>
    </lineage>
</organism>
<evidence type="ECO:0000313" key="2">
    <source>
        <dbReference type="Proteomes" id="UP000034050"/>
    </source>
</evidence>
<dbReference type="EMBL" id="LCFD01000002">
    <property type="protein sequence ID" value="KKS87355.1"/>
    <property type="molecule type" value="Genomic_DNA"/>
</dbReference>
<accession>A0A0G1CNK8</accession>
<dbReference type="Proteomes" id="UP000034050">
    <property type="component" value="Unassembled WGS sequence"/>
</dbReference>
<name>A0A0G1CNK8_9BACT</name>